<comment type="caution">
    <text evidence="1">The sequence shown here is derived from an EMBL/GenBank/DDBJ whole genome shotgun (WGS) entry which is preliminary data.</text>
</comment>
<evidence type="ECO:0000313" key="2">
    <source>
        <dbReference type="Proteomes" id="UP000824890"/>
    </source>
</evidence>
<gene>
    <name evidence="1" type="ORF">HID58_062101</name>
</gene>
<name>A0ABQ8A0H0_BRANA</name>
<keyword evidence="2" id="KW-1185">Reference proteome</keyword>
<feature type="non-terminal residue" evidence="1">
    <location>
        <position position="68"/>
    </location>
</feature>
<evidence type="ECO:0000313" key="1">
    <source>
        <dbReference type="EMBL" id="KAH0886005.1"/>
    </source>
</evidence>
<sequence>MVGVGELEIVPHIQEDEFEHEKINEEGQYIKCLIIQHGKVLKFLRKSDLRLSSLRMWRKKKEDYKLLD</sequence>
<accession>A0ABQ8A0H0</accession>
<dbReference type="Proteomes" id="UP000824890">
    <property type="component" value="Unassembled WGS sequence"/>
</dbReference>
<reference evidence="1 2" key="1">
    <citation type="submission" date="2021-05" db="EMBL/GenBank/DDBJ databases">
        <title>Genome Assembly of Synthetic Allotetraploid Brassica napus Reveals Homoeologous Exchanges between Subgenomes.</title>
        <authorList>
            <person name="Davis J.T."/>
        </authorList>
    </citation>
    <scope>NUCLEOTIDE SEQUENCE [LARGE SCALE GENOMIC DNA]</scope>
    <source>
        <strain evidence="2">cv. Da-Ae</strain>
        <tissue evidence="1">Seedling</tissue>
    </source>
</reference>
<protein>
    <submittedName>
        <fullName evidence="1">Uncharacterized protein</fullName>
    </submittedName>
</protein>
<organism evidence="1 2">
    <name type="scientific">Brassica napus</name>
    <name type="common">Rape</name>
    <dbReference type="NCBI Taxonomy" id="3708"/>
    <lineage>
        <taxon>Eukaryota</taxon>
        <taxon>Viridiplantae</taxon>
        <taxon>Streptophyta</taxon>
        <taxon>Embryophyta</taxon>
        <taxon>Tracheophyta</taxon>
        <taxon>Spermatophyta</taxon>
        <taxon>Magnoliopsida</taxon>
        <taxon>eudicotyledons</taxon>
        <taxon>Gunneridae</taxon>
        <taxon>Pentapetalae</taxon>
        <taxon>rosids</taxon>
        <taxon>malvids</taxon>
        <taxon>Brassicales</taxon>
        <taxon>Brassicaceae</taxon>
        <taxon>Brassiceae</taxon>
        <taxon>Brassica</taxon>
    </lineage>
</organism>
<proteinExistence type="predicted"/>
<dbReference type="EMBL" id="JAGKQM010000014">
    <property type="protein sequence ID" value="KAH0886005.1"/>
    <property type="molecule type" value="Genomic_DNA"/>
</dbReference>